<proteinExistence type="predicted"/>
<dbReference type="Proteomes" id="UP001345963">
    <property type="component" value="Unassembled WGS sequence"/>
</dbReference>
<reference evidence="2 3" key="1">
    <citation type="submission" date="2021-07" db="EMBL/GenBank/DDBJ databases">
        <authorList>
            <person name="Palmer J.M."/>
        </authorList>
    </citation>
    <scope>NUCLEOTIDE SEQUENCE [LARGE SCALE GENOMIC DNA]</scope>
    <source>
        <strain evidence="2 3">AT_MEX2019</strain>
        <tissue evidence="2">Muscle</tissue>
    </source>
</reference>
<accession>A0ABU7AEG2</accession>
<keyword evidence="3" id="KW-1185">Reference proteome</keyword>
<comment type="caution">
    <text evidence="2">The sequence shown here is derived from an EMBL/GenBank/DDBJ whole genome shotgun (WGS) entry which is preliminary data.</text>
</comment>
<dbReference type="EMBL" id="JAHUTI010011616">
    <property type="protein sequence ID" value="MED6236273.1"/>
    <property type="molecule type" value="Genomic_DNA"/>
</dbReference>
<evidence type="ECO:0000256" key="1">
    <source>
        <dbReference type="SAM" id="MobiDB-lite"/>
    </source>
</evidence>
<protein>
    <submittedName>
        <fullName evidence="2">Uncharacterized protein</fullName>
    </submittedName>
</protein>
<evidence type="ECO:0000313" key="2">
    <source>
        <dbReference type="EMBL" id="MED6236273.1"/>
    </source>
</evidence>
<name>A0ABU7AEG2_9TELE</name>
<organism evidence="2 3">
    <name type="scientific">Ataeniobius toweri</name>
    <dbReference type="NCBI Taxonomy" id="208326"/>
    <lineage>
        <taxon>Eukaryota</taxon>
        <taxon>Metazoa</taxon>
        <taxon>Chordata</taxon>
        <taxon>Craniata</taxon>
        <taxon>Vertebrata</taxon>
        <taxon>Euteleostomi</taxon>
        <taxon>Actinopterygii</taxon>
        <taxon>Neopterygii</taxon>
        <taxon>Teleostei</taxon>
        <taxon>Neoteleostei</taxon>
        <taxon>Acanthomorphata</taxon>
        <taxon>Ovalentaria</taxon>
        <taxon>Atherinomorphae</taxon>
        <taxon>Cyprinodontiformes</taxon>
        <taxon>Goodeidae</taxon>
        <taxon>Ataeniobius</taxon>
    </lineage>
</organism>
<sequence length="120" mass="13322">MAVVLRPTHHVTLVDVHIPAIQELRPARCCVQEAALCWRSAPCWPSLPSSCLVEAVRGGSAPWLDTCRWHRSKNPKRITARTAAARQPESASHGPDLQASTDFAKKHRRVRIQAFVPFPG</sequence>
<feature type="region of interest" description="Disordered" evidence="1">
    <location>
        <begin position="77"/>
        <end position="104"/>
    </location>
</feature>
<gene>
    <name evidence="2" type="ORF">ATANTOWER_006846</name>
</gene>
<evidence type="ECO:0000313" key="3">
    <source>
        <dbReference type="Proteomes" id="UP001345963"/>
    </source>
</evidence>